<dbReference type="InterPro" id="IPR015424">
    <property type="entry name" value="PyrdxlP-dep_Trfase"/>
</dbReference>
<keyword evidence="7" id="KW-0808">Transferase</keyword>
<dbReference type="GO" id="GO:0030170">
    <property type="term" value="F:pyridoxal phosphate binding"/>
    <property type="evidence" value="ECO:0007669"/>
    <property type="project" value="InterPro"/>
</dbReference>
<dbReference type="InterPro" id="IPR036388">
    <property type="entry name" value="WH-like_DNA-bd_sf"/>
</dbReference>
<name>A0A1M7TAK8_9BRAD</name>
<feature type="domain" description="HTH gntR-type" evidence="6">
    <location>
        <begin position="11"/>
        <end position="79"/>
    </location>
</feature>
<dbReference type="InterPro" id="IPR036390">
    <property type="entry name" value="WH_DNA-bd_sf"/>
</dbReference>
<organism evidence="7 8">
    <name type="scientific">Bradyrhizobium erythrophlei</name>
    <dbReference type="NCBI Taxonomy" id="1437360"/>
    <lineage>
        <taxon>Bacteria</taxon>
        <taxon>Pseudomonadati</taxon>
        <taxon>Pseudomonadota</taxon>
        <taxon>Alphaproteobacteria</taxon>
        <taxon>Hyphomicrobiales</taxon>
        <taxon>Nitrobacteraceae</taxon>
        <taxon>Bradyrhizobium</taxon>
    </lineage>
</organism>
<keyword evidence="3" id="KW-0805">Transcription regulation</keyword>
<dbReference type="GO" id="GO:0003700">
    <property type="term" value="F:DNA-binding transcription factor activity"/>
    <property type="evidence" value="ECO:0007669"/>
    <property type="project" value="InterPro"/>
</dbReference>
<dbReference type="CDD" id="cd00609">
    <property type="entry name" value="AAT_like"/>
    <property type="match status" value="1"/>
</dbReference>
<dbReference type="Proteomes" id="UP000184096">
    <property type="component" value="Chromosome I"/>
</dbReference>
<keyword evidence="2" id="KW-0663">Pyridoxal phosphate</keyword>
<reference evidence="8" key="1">
    <citation type="submission" date="2016-11" db="EMBL/GenBank/DDBJ databases">
        <authorList>
            <person name="Varghese N."/>
            <person name="Submissions S."/>
        </authorList>
    </citation>
    <scope>NUCLEOTIDE SEQUENCE [LARGE SCALE GENOMIC DNA]</scope>
    <source>
        <strain evidence="8">GAS401</strain>
    </source>
</reference>
<evidence type="ECO:0000256" key="2">
    <source>
        <dbReference type="ARBA" id="ARBA00022898"/>
    </source>
</evidence>
<sequence>MLITVDRDSPESLQEQIFSRIREQIVTGILRPGSPVPSSRILATQLKVSRNSVIFGYERLINEGYLVAKPMIGTFVADVLPDQTVDTGQNDGLADLPENPESRRMPVFSGRQHGILNNSNIPIDFWTQRTDPRAFPLKTWRRLIMQSLASAGHNLTEYGDPCGLMALRVAIAEHIGNTRGIQARPEQVVILAGAQLALNLALRLLASEGDEIAVENPCNQGAAYLFESHHMRLRPIAVDRFGIDATAVAATDARLVYLTPSHQFPMGATLSLDRRRTILRWAQRTGAYVIEDDYDNEYRYDGAPLPAMAALSPDHVIYLGTFSKSLGAGLRTGFAIFPEHLVDAAATAKALLDNGQVWLEQAALARFMQSGGFVRHLRRCQQHYFSRRNALISRLRERFGDVDLLGTEAGTHIGWRLPSSLMPAHNVKAIARTRNIGVYTVQSGGGHEYDGSHFETNWLLLGYASLSEDQVKAGIDRLEEALKSNGVSRPSPSLARAPLAPT</sequence>
<accession>A0A1M7TAK8</accession>
<dbReference type="SUPFAM" id="SSF53383">
    <property type="entry name" value="PLP-dependent transferases"/>
    <property type="match status" value="1"/>
</dbReference>
<dbReference type="PROSITE" id="PS50949">
    <property type="entry name" value="HTH_GNTR"/>
    <property type="match status" value="1"/>
</dbReference>
<evidence type="ECO:0000313" key="8">
    <source>
        <dbReference type="Proteomes" id="UP000184096"/>
    </source>
</evidence>
<keyword evidence="4" id="KW-0238">DNA-binding</keyword>
<keyword evidence="5" id="KW-0804">Transcription</keyword>
<dbReference type="Pfam" id="PF00392">
    <property type="entry name" value="GntR"/>
    <property type="match status" value="1"/>
</dbReference>
<keyword evidence="8" id="KW-1185">Reference proteome</keyword>
<dbReference type="GO" id="GO:0003677">
    <property type="term" value="F:DNA binding"/>
    <property type="evidence" value="ECO:0007669"/>
    <property type="project" value="UniProtKB-KW"/>
</dbReference>
<dbReference type="SUPFAM" id="SSF46785">
    <property type="entry name" value="Winged helix' DNA-binding domain"/>
    <property type="match status" value="1"/>
</dbReference>
<dbReference type="OrthoDB" id="9808770at2"/>
<comment type="similarity">
    <text evidence="1">In the C-terminal section; belongs to the class-I pyridoxal-phosphate-dependent aminotransferase family.</text>
</comment>
<evidence type="ECO:0000256" key="5">
    <source>
        <dbReference type="ARBA" id="ARBA00023163"/>
    </source>
</evidence>
<evidence type="ECO:0000313" key="7">
    <source>
        <dbReference type="EMBL" id="SHN67713.1"/>
    </source>
</evidence>
<dbReference type="InterPro" id="IPR051446">
    <property type="entry name" value="HTH_trans_reg/aminotransferase"/>
</dbReference>
<dbReference type="InterPro" id="IPR015421">
    <property type="entry name" value="PyrdxlP-dep_Trfase_major"/>
</dbReference>
<evidence type="ECO:0000259" key="6">
    <source>
        <dbReference type="PROSITE" id="PS50949"/>
    </source>
</evidence>
<dbReference type="PANTHER" id="PTHR46577">
    <property type="entry name" value="HTH-TYPE TRANSCRIPTIONAL REGULATORY PROTEIN GABR"/>
    <property type="match status" value="1"/>
</dbReference>
<keyword evidence="7" id="KW-0032">Aminotransferase</keyword>
<gene>
    <name evidence="7" type="ORF">SAMN05444170_1233</name>
</gene>
<dbReference type="EMBL" id="LT670849">
    <property type="protein sequence ID" value="SHN67713.1"/>
    <property type="molecule type" value="Genomic_DNA"/>
</dbReference>
<dbReference type="CDD" id="cd07377">
    <property type="entry name" value="WHTH_GntR"/>
    <property type="match status" value="1"/>
</dbReference>
<dbReference type="Pfam" id="PF00155">
    <property type="entry name" value="Aminotran_1_2"/>
    <property type="match status" value="1"/>
</dbReference>
<protein>
    <submittedName>
        <fullName evidence="7">GntR family transcriptional regulator / MocR family aminotransferase</fullName>
    </submittedName>
</protein>
<dbReference type="InterPro" id="IPR004839">
    <property type="entry name" value="Aminotransferase_I/II_large"/>
</dbReference>
<evidence type="ECO:0000256" key="4">
    <source>
        <dbReference type="ARBA" id="ARBA00023125"/>
    </source>
</evidence>
<dbReference type="SMART" id="SM00345">
    <property type="entry name" value="HTH_GNTR"/>
    <property type="match status" value="1"/>
</dbReference>
<evidence type="ECO:0000256" key="3">
    <source>
        <dbReference type="ARBA" id="ARBA00023015"/>
    </source>
</evidence>
<proteinExistence type="inferred from homology"/>
<dbReference type="Gene3D" id="3.40.640.10">
    <property type="entry name" value="Type I PLP-dependent aspartate aminotransferase-like (Major domain)"/>
    <property type="match status" value="1"/>
</dbReference>
<dbReference type="InterPro" id="IPR000524">
    <property type="entry name" value="Tscrpt_reg_HTH_GntR"/>
</dbReference>
<dbReference type="RefSeq" id="WP_072817122.1">
    <property type="nucleotide sequence ID" value="NZ_LT670849.1"/>
</dbReference>
<dbReference type="Gene3D" id="1.10.10.10">
    <property type="entry name" value="Winged helix-like DNA-binding domain superfamily/Winged helix DNA-binding domain"/>
    <property type="match status" value="1"/>
</dbReference>
<evidence type="ECO:0000256" key="1">
    <source>
        <dbReference type="ARBA" id="ARBA00005384"/>
    </source>
</evidence>
<dbReference type="AlphaFoldDB" id="A0A1M7TAK8"/>
<dbReference type="GO" id="GO:0008483">
    <property type="term" value="F:transaminase activity"/>
    <property type="evidence" value="ECO:0007669"/>
    <property type="project" value="UniProtKB-KW"/>
</dbReference>
<dbReference type="PANTHER" id="PTHR46577:SF1">
    <property type="entry name" value="HTH-TYPE TRANSCRIPTIONAL REGULATORY PROTEIN GABR"/>
    <property type="match status" value="1"/>
</dbReference>